<dbReference type="GO" id="GO:0009279">
    <property type="term" value="C:cell outer membrane"/>
    <property type="evidence" value="ECO:0007669"/>
    <property type="project" value="UniProtKB-SubCell"/>
</dbReference>
<comment type="subcellular location">
    <subcellularLocation>
        <location evidence="1 11">Cell outer membrane</location>
        <topology evidence="1 11">Multi-pass membrane protein</topology>
    </subcellularLocation>
</comment>
<dbReference type="InterPro" id="IPR012910">
    <property type="entry name" value="Plug_dom"/>
</dbReference>
<dbReference type="SUPFAM" id="SSF56935">
    <property type="entry name" value="Porins"/>
    <property type="match status" value="1"/>
</dbReference>
<dbReference type="GO" id="GO:0006826">
    <property type="term" value="P:iron ion transport"/>
    <property type="evidence" value="ECO:0007669"/>
    <property type="project" value="UniProtKB-KW"/>
</dbReference>
<feature type="domain" description="TonB-dependent receptor-like beta-barrel" evidence="13">
    <location>
        <begin position="242"/>
        <end position="733"/>
    </location>
</feature>
<keyword evidence="6" id="KW-0408">Iron</keyword>
<feature type="domain" description="TonB-dependent receptor plug" evidence="14">
    <location>
        <begin position="33"/>
        <end position="133"/>
    </location>
</feature>
<keyword evidence="7" id="KW-0406">Ion transport</keyword>
<evidence type="ECO:0000256" key="6">
    <source>
        <dbReference type="ARBA" id="ARBA00023004"/>
    </source>
</evidence>
<dbReference type="InterPro" id="IPR000531">
    <property type="entry name" value="Beta-barrel_TonB"/>
</dbReference>
<dbReference type="PANTHER" id="PTHR32552">
    <property type="entry name" value="FERRICHROME IRON RECEPTOR-RELATED"/>
    <property type="match status" value="1"/>
</dbReference>
<comment type="similarity">
    <text evidence="11 12">Belongs to the TonB-dependent receptor family.</text>
</comment>
<sequence length="774" mass="82665">MASTQTAAQTATRVEAAPPTIIVTAEKRDAPLLTTPASVGVIGDAAIGNAFLVDTIDLTLLDPSLTIGGGRIRIRGVGTDAFDVAAEPSVSFAVDGVVLGRTGQAFLDLVDVERVEVLRGPQGTLYGKNVSAGLVNVITKAPSRRLEAEAELIAVEQGEYQVKAAVSGPVSERLRLRLSGSYKRIGDFLENPVIGRKTNGDESWTVRGKATLDLSDSVEATLSVWTRRGDRTGPDETFRIVSDPTIAAAIRPVVAGIGNRQVATDGTSFTRLDETGAILDLAWRPDDGATLRSISAFIATKTRGSDDVDGRPDLTPLYSGGITPLGTAGPIILTQANRQKITQYSQEFRLTSPDGPVQYVAGLYGFKLRLEDSLTRAFDVCIPTGLNLLPALPPGSPCFDPALLRGQPPGILPLTTAFGAAAGRAAVDRVVDTETAAAFGQVDVRVAPRLTLTGGLQLQYDRTAFTVSQPFPSQPPLGFGADLGPTRGATDSTALSGRVAARFDIRPDLSSYASYTRGYKSPTASLQGATVGRVDAETSNAFEIGLKANLADGRLFIQAAAFWTDYRNFQTEAFSPASASFVLTNAGNTRTRGIELSLTARPTRHLSLSGGLSYTDATIRRFPQGQCFAPTALDPRCVTRIVNGAVVQSADLAGGDLPNSPDLKVNLTVRYEAPVSETVTLFGQAAFVWQDKVQYDLSQNPNTIQGAYGLLDVSAGIGSRDERVQLTLFAKNLLDQRWSSFIFQDFVQRDSVNILQFFDKRSSRLFGASLRFRY</sequence>
<keyword evidence="4" id="KW-0410">Iron transport</keyword>
<keyword evidence="5 11" id="KW-0812">Transmembrane</keyword>
<dbReference type="Proteomes" id="UP000515292">
    <property type="component" value="Chromosome"/>
</dbReference>
<proteinExistence type="inferred from homology"/>
<dbReference type="AlphaFoldDB" id="A0A7G5IM31"/>
<evidence type="ECO:0000256" key="8">
    <source>
        <dbReference type="ARBA" id="ARBA00023077"/>
    </source>
</evidence>
<evidence type="ECO:0000259" key="13">
    <source>
        <dbReference type="Pfam" id="PF00593"/>
    </source>
</evidence>
<dbReference type="EMBL" id="CP059851">
    <property type="protein sequence ID" value="QMW24423.1"/>
    <property type="molecule type" value="Genomic_DNA"/>
</dbReference>
<dbReference type="InterPro" id="IPR039426">
    <property type="entry name" value="TonB-dep_rcpt-like"/>
</dbReference>
<name>A0A7G5IM31_9SPHN</name>
<evidence type="ECO:0000256" key="1">
    <source>
        <dbReference type="ARBA" id="ARBA00004571"/>
    </source>
</evidence>
<keyword evidence="10 11" id="KW-0998">Cell outer membrane</keyword>
<dbReference type="KEGG" id="sand:H3309_08245"/>
<protein>
    <submittedName>
        <fullName evidence="15">TonB-dependent receptor</fullName>
    </submittedName>
</protein>
<dbReference type="PROSITE" id="PS52016">
    <property type="entry name" value="TONB_DEPENDENT_REC_3"/>
    <property type="match status" value="1"/>
</dbReference>
<evidence type="ECO:0000256" key="5">
    <source>
        <dbReference type="ARBA" id="ARBA00022692"/>
    </source>
</evidence>
<keyword evidence="3 11" id="KW-1134">Transmembrane beta strand</keyword>
<keyword evidence="9 11" id="KW-0472">Membrane</keyword>
<evidence type="ECO:0000256" key="11">
    <source>
        <dbReference type="PROSITE-ProRule" id="PRU01360"/>
    </source>
</evidence>
<dbReference type="RefSeq" id="WP_182298322.1">
    <property type="nucleotide sequence ID" value="NZ_CP059851.1"/>
</dbReference>
<dbReference type="Pfam" id="PF07715">
    <property type="entry name" value="Plug"/>
    <property type="match status" value="1"/>
</dbReference>
<keyword evidence="15" id="KW-0675">Receptor</keyword>
<evidence type="ECO:0000313" key="16">
    <source>
        <dbReference type="Proteomes" id="UP000515292"/>
    </source>
</evidence>
<evidence type="ECO:0000256" key="12">
    <source>
        <dbReference type="RuleBase" id="RU003357"/>
    </source>
</evidence>
<dbReference type="InterPro" id="IPR036942">
    <property type="entry name" value="Beta-barrel_TonB_sf"/>
</dbReference>
<dbReference type="PANTHER" id="PTHR32552:SF81">
    <property type="entry name" value="TONB-DEPENDENT OUTER MEMBRANE RECEPTOR"/>
    <property type="match status" value="1"/>
</dbReference>
<evidence type="ECO:0000256" key="2">
    <source>
        <dbReference type="ARBA" id="ARBA00022448"/>
    </source>
</evidence>
<gene>
    <name evidence="15" type="ORF">H3309_08245</name>
</gene>
<evidence type="ECO:0000256" key="10">
    <source>
        <dbReference type="ARBA" id="ARBA00023237"/>
    </source>
</evidence>
<evidence type="ECO:0000256" key="3">
    <source>
        <dbReference type="ARBA" id="ARBA00022452"/>
    </source>
</evidence>
<dbReference type="Gene3D" id="2.40.170.20">
    <property type="entry name" value="TonB-dependent receptor, beta-barrel domain"/>
    <property type="match status" value="1"/>
</dbReference>
<evidence type="ECO:0000256" key="7">
    <source>
        <dbReference type="ARBA" id="ARBA00023065"/>
    </source>
</evidence>
<keyword evidence="16" id="KW-1185">Reference proteome</keyword>
<evidence type="ECO:0000256" key="9">
    <source>
        <dbReference type="ARBA" id="ARBA00023136"/>
    </source>
</evidence>
<organism evidence="15 16">
    <name type="scientific">Sandaracinobacteroides saxicola</name>
    <dbReference type="NCBI Taxonomy" id="2759707"/>
    <lineage>
        <taxon>Bacteria</taxon>
        <taxon>Pseudomonadati</taxon>
        <taxon>Pseudomonadota</taxon>
        <taxon>Alphaproteobacteria</taxon>
        <taxon>Sphingomonadales</taxon>
        <taxon>Sphingosinicellaceae</taxon>
        <taxon>Sandaracinobacteroides</taxon>
    </lineage>
</organism>
<reference evidence="15 16" key="1">
    <citation type="submission" date="2020-07" db="EMBL/GenBank/DDBJ databases">
        <title>Complete genome sequence for Sandaracinobacter sp. M6.</title>
        <authorList>
            <person name="Tang Y."/>
            <person name="Liu Q."/>
            <person name="Guo Z."/>
            <person name="Lei P."/>
            <person name="Huang B."/>
        </authorList>
    </citation>
    <scope>NUCLEOTIDE SEQUENCE [LARGE SCALE GENOMIC DNA]</scope>
    <source>
        <strain evidence="15 16">M6</strain>
    </source>
</reference>
<evidence type="ECO:0000313" key="15">
    <source>
        <dbReference type="EMBL" id="QMW24423.1"/>
    </source>
</evidence>
<dbReference type="Pfam" id="PF00593">
    <property type="entry name" value="TonB_dep_Rec_b-barrel"/>
    <property type="match status" value="1"/>
</dbReference>
<accession>A0A7G5IM31</accession>
<evidence type="ECO:0000256" key="4">
    <source>
        <dbReference type="ARBA" id="ARBA00022496"/>
    </source>
</evidence>
<keyword evidence="8 12" id="KW-0798">TonB box</keyword>
<keyword evidence="2 11" id="KW-0813">Transport</keyword>
<evidence type="ECO:0000259" key="14">
    <source>
        <dbReference type="Pfam" id="PF07715"/>
    </source>
</evidence>